<proteinExistence type="predicted"/>
<dbReference type="RefSeq" id="WP_277831362.1">
    <property type="nucleotide sequence ID" value="NZ_JAAIVF010000002.1"/>
</dbReference>
<reference evidence="2" key="1">
    <citation type="submission" date="2022-08" db="EMBL/GenBank/DDBJ databases">
        <title>Genome analysis of Corynebacteriales strain.</title>
        <authorList>
            <person name="Lee S.D."/>
        </authorList>
    </citation>
    <scope>NUCLEOTIDE SEQUENCE</scope>
    <source>
        <strain evidence="2">D3-21</strain>
    </source>
</reference>
<gene>
    <name evidence="2" type="ORF">NVS88_21530</name>
</gene>
<evidence type="ECO:0000313" key="2">
    <source>
        <dbReference type="EMBL" id="MDG3017141.1"/>
    </source>
</evidence>
<keyword evidence="1" id="KW-1133">Transmembrane helix</keyword>
<organism evidence="2 3">
    <name type="scientific">Speluncibacter jeojiensis</name>
    <dbReference type="NCBI Taxonomy" id="2710754"/>
    <lineage>
        <taxon>Bacteria</taxon>
        <taxon>Bacillati</taxon>
        <taxon>Actinomycetota</taxon>
        <taxon>Actinomycetes</taxon>
        <taxon>Mycobacteriales</taxon>
        <taxon>Speluncibacteraceae</taxon>
        <taxon>Speluncibacter</taxon>
    </lineage>
</organism>
<dbReference type="EMBL" id="JANRHA010000025">
    <property type="protein sequence ID" value="MDG3017141.1"/>
    <property type="molecule type" value="Genomic_DNA"/>
</dbReference>
<feature type="transmembrane region" description="Helical" evidence="1">
    <location>
        <begin position="51"/>
        <end position="70"/>
    </location>
</feature>
<sequence>MARRFGPVAEAVAAVVLLGLSVWCWTLGVGSVVAVVPGLSDVHLKTYDGSWLTTACVLFAAAGLLVVDVVRRRREGAART</sequence>
<protein>
    <submittedName>
        <fullName evidence="2">Uncharacterized protein</fullName>
    </submittedName>
</protein>
<evidence type="ECO:0000313" key="3">
    <source>
        <dbReference type="Proteomes" id="UP001152755"/>
    </source>
</evidence>
<evidence type="ECO:0000256" key="1">
    <source>
        <dbReference type="SAM" id="Phobius"/>
    </source>
</evidence>
<dbReference type="Proteomes" id="UP001152755">
    <property type="component" value="Unassembled WGS sequence"/>
</dbReference>
<dbReference type="AlphaFoldDB" id="A0A9X4M4R2"/>
<keyword evidence="3" id="KW-1185">Reference proteome</keyword>
<accession>A0A9X4M4R2</accession>
<name>A0A9X4M4R2_9ACTN</name>
<feature type="transmembrane region" description="Helical" evidence="1">
    <location>
        <begin position="12"/>
        <end position="39"/>
    </location>
</feature>
<keyword evidence="1" id="KW-0812">Transmembrane</keyword>
<keyword evidence="1" id="KW-0472">Membrane</keyword>
<comment type="caution">
    <text evidence="2">The sequence shown here is derived from an EMBL/GenBank/DDBJ whole genome shotgun (WGS) entry which is preliminary data.</text>
</comment>